<evidence type="ECO:0000256" key="1">
    <source>
        <dbReference type="SAM" id="MobiDB-lite"/>
    </source>
</evidence>
<dbReference type="AlphaFoldDB" id="A0AA36EMY5"/>
<proteinExistence type="predicted"/>
<feature type="region of interest" description="Disordered" evidence="1">
    <location>
        <begin position="121"/>
        <end position="142"/>
    </location>
</feature>
<accession>A0AA36EMY5</accession>
<name>A0AA36EMY5_LACSI</name>
<dbReference type="EMBL" id="OX465085">
    <property type="protein sequence ID" value="CAI9303251.1"/>
    <property type="molecule type" value="Genomic_DNA"/>
</dbReference>
<reference evidence="2" key="1">
    <citation type="submission" date="2023-04" db="EMBL/GenBank/DDBJ databases">
        <authorList>
            <person name="Vijverberg K."/>
            <person name="Xiong W."/>
            <person name="Schranz E."/>
        </authorList>
    </citation>
    <scope>NUCLEOTIDE SEQUENCE</scope>
</reference>
<organism evidence="2 3">
    <name type="scientific">Lactuca saligna</name>
    <name type="common">Willowleaf lettuce</name>
    <dbReference type="NCBI Taxonomy" id="75948"/>
    <lineage>
        <taxon>Eukaryota</taxon>
        <taxon>Viridiplantae</taxon>
        <taxon>Streptophyta</taxon>
        <taxon>Embryophyta</taxon>
        <taxon>Tracheophyta</taxon>
        <taxon>Spermatophyta</taxon>
        <taxon>Magnoliopsida</taxon>
        <taxon>eudicotyledons</taxon>
        <taxon>Gunneridae</taxon>
        <taxon>Pentapetalae</taxon>
        <taxon>asterids</taxon>
        <taxon>campanulids</taxon>
        <taxon>Asterales</taxon>
        <taxon>Asteraceae</taxon>
        <taxon>Cichorioideae</taxon>
        <taxon>Cichorieae</taxon>
        <taxon>Lactucinae</taxon>
        <taxon>Lactuca</taxon>
    </lineage>
</organism>
<evidence type="ECO:0000313" key="2">
    <source>
        <dbReference type="EMBL" id="CAI9303251.1"/>
    </source>
</evidence>
<keyword evidence="3" id="KW-1185">Reference proteome</keyword>
<gene>
    <name evidence="2" type="ORF">LSALG_LOCUS41699</name>
</gene>
<sequence length="179" mass="19469">MRKTPSLLSSGSESTILVPRILSLIGVSHQTQPNTTFLCHFLSSPAKRATTVDCGSSSTSPCHSDHKLAPPCPVSRRARLKRKETKAVKLPPQVRNHPPLSKPISPPTTALTIGMPPYRQLHLKPPGVPSLSSKPSEQERKRSEASIAAYCCQTLPQATTIVNLRHHHHSPPILLSPVI</sequence>
<evidence type="ECO:0000313" key="3">
    <source>
        <dbReference type="Proteomes" id="UP001177003"/>
    </source>
</evidence>
<protein>
    <submittedName>
        <fullName evidence="2">Uncharacterized protein</fullName>
    </submittedName>
</protein>
<dbReference type="Proteomes" id="UP001177003">
    <property type="component" value="Chromosome 9"/>
</dbReference>